<gene>
    <name evidence="2" type="ORF">ACFP81_08045</name>
</gene>
<dbReference type="Proteomes" id="UP001596297">
    <property type="component" value="Unassembled WGS sequence"/>
</dbReference>
<name>A0ABW1YCD9_9DEIO</name>
<reference evidence="3" key="1">
    <citation type="journal article" date="2019" name="Int. J. Syst. Evol. Microbiol.">
        <title>The Global Catalogue of Microorganisms (GCM) 10K type strain sequencing project: providing services to taxonomists for standard genome sequencing and annotation.</title>
        <authorList>
            <consortium name="The Broad Institute Genomics Platform"/>
            <consortium name="The Broad Institute Genome Sequencing Center for Infectious Disease"/>
            <person name="Wu L."/>
            <person name="Ma J."/>
        </authorList>
    </citation>
    <scope>NUCLEOTIDE SEQUENCE [LARGE SCALE GENOMIC DNA]</scope>
    <source>
        <strain evidence="3">CGMCC 1.15772</strain>
    </source>
</reference>
<dbReference type="EMBL" id="JBHSWD010000001">
    <property type="protein sequence ID" value="MFC6591960.1"/>
    <property type="molecule type" value="Genomic_DNA"/>
</dbReference>
<keyword evidence="3" id="KW-1185">Reference proteome</keyword>
<evidence type="ECO:0000313" key="2">
    <source>
        <dbReference type="EMBL" id="MFC6591960.1"/>
    </source>
</evidence>
<feature type="transmembrane region" description="Helical" evidence="1">
    <location>
        <begin position="114"/>
        <end position="133"/>
    </location>
</feature>
<sequence>MRSLLLLCLVAALVGGGWGLLTRSLFSREGRWPALVILLLSLSLPAALAWNWPKHVYSAIALDAPNNSAAALAAANGVAGQFAWAVRLAVLGSVALTAGLLWRGHGAARWLAPLGPLVMAGLLWLALPLRNGIQLSAFQPDMGKAVVVTGALCLCASVCLLGFVSLAAPRSWRLETV</sequence>
<evidence type="ECO:0000313" key="3">
    <source>
        <dbReference type="Proteomes" id="UP001596297"/>
    </source>
</evidence>
<accession>A0ABW1YCD9</accession>
<keyword evidence="1" id="KW-0812">Transmembrane</keyword>
<proteinExistence type="predicted"/>
<dbReference type="RefSeq" id="WP_380082975.1">
    <property type="nucleotide sequence ID" value="NZ_JBHSWD010000001.1"/>
</dbReference>
<keyword evidence="1" id="KW-1133">Transmembrane helix</keyword>
<feature type="transmembrane region" description="Helical" evidence="1">
    <location>
        <begin position="32"/>
        <end position="52"/>
    </location>
</feature>
<feature type="transmembrane region" description="Helical" evidence="1">
    <location>
        <begin position="145"/>
        <end position="168"/>
    </location>
</feature>
<feature type="transmembrane region" description="Helical" evidence="1">
    <location>
        <begin position="82"/>
        <end position="102"/>
    </location>
</feature>
<evidence type="ECO:0000256" key="1">
    <source>
        <dbReference type="SAM" id="Phobius"/>
    </source>
</evidence>
<protein>
    <submittedName>
        <fullName evidence="2">Uncharacterized protein</fullName>
    </submittedName>
</protein>
<keyword evidence="1" id="KW-0472">Membrane</keyword>
<comment type="caution">
    <text evidence="2">The sequence shown here is derived from an EMBL/GenBank/DDBJ whole genome shotgun (WGS) entry which is preliminary data.</text>
</comment>
<organism evidence="2 3">
    <name type="scientific">Deinococcus lacus</name>
    <dbReference type="NCBI Taxonomy" id="392561"/>
    <lineage>
        <taxon>Bacteria</taxon>
        <taxon>Thermotogati</taxon>
        <taxon>Deinococcota</taxon>
        <taxon>Deinococci</taxon>
        <taxon>Deinococcales</taxon>
        <taxon>Deinococcaceae</taxon>
        <taxon>Deinococcus</taxon>
    </lineage>
</organism>